<sequence>MPLRGSPRPPCEFSEEVLSEALLFTGPWVREDLDPRTRTPFVWLSWLGNRDEFVHCLRGHGEGWKRPREKLGSGITNVRFD</sequence>
<protein>
    <submittedName>
        <fullName evidence="1">Putative catabolite repression protein creC</fullName>
    </submittedName>
</protein>
<evidence type="ECO:0000313" key="2">
    <source>
        <dbReference type="Proteomes" id="UP000727407"/>
    </source>
</evidence>
<dbReference type="Proteomes" id="UP000727407">
    <property type="component" value="Unassembled WGS sequence"/>
</dbReference>
<dbReference type="EMBL" id="QNUK01000048">
    <property type="protein sequence ID" value="KAF5905195.1"/>
    <property type="molecule type" value="Genomic_DNA"/>
</dbReference>
<name>A0A8J4UVM0_CLAMG</name>
<reference evidence="1" key="1">
    <citation type="submission" date="2020-07" db="EMBL/GenBank/DDBJ databases">
        <title>Clarias magur genome sequencing, assembly and annotation.</title>
        <authorList>
            <person name="Kushwaha B."/>
            <person name="Kumar R."/>
            <person name="Das P."/>
            <person name="Joshi C.G."/>
            <person name="Kumar D."/>
            <person name="Nagpure N.S."/>
            <person name="Pandey M."/>
            <person name="Agarwal S."/>
            <person name="Srivastava S."/>
            <person name="Singh M."/>
            <person name="Sahoo L."/>
            <person name="Jayasankar P."/>
            <person name="Meher P.K."/>
            <person name="Koringa P.G."/>
            <person name="Iquebal M.A."/>
            <person name="Das S.P."/>
            <person name="Bit A."/>
            <person name="Patnaik S."/>
            <person name="Patel N."/>
            <person name="Shah T.M."/>
            <person name="Hinsu A."/>
            <person name="Jena J.K."/>
        </authorList>
    </citation>
    <scope>NUCLEOTIDE SEQUENCE</scope>
    <source>
        <strain evidence="1">CIFAMagur01</strain>
        <tissue evidence="1">Testis</tissue>
    </source>
</reference>
<keyword evidence="2" id="KW-1185">Reference proteome</keyword>
<dbReference type="AlphaFoldDB" id="A0A8J4UVM0"/>
<comment type="caution">
    <text evidence="1">The sequence shown here is derived from an EMBL/GenBank/DDBJ whole genome shotgun (WGS) entry which is preliminary data.</text>
</comment>
<gene>
    <name evidence="1" type="primary">creC</name>
    <name evidence="1" type="ORF">DAT39_005171</name>
</gene>
<evidence type="ECO:0000313" key="1">
    <source>
        <dbReference type="EMBL" id="KAF5905195.1"/>
    </source>
</evidence>
<organism evidence="1 2">
    <name type="scientific">Clarias magur</name>
    <name type="common">Asian catfish</name>
    <name type="synonym">Macropteronotus magur</name>
    <dbReference type="NCBI Taxonomy" id="1594786"/>
    <lineage>
        <taxon>Eukaryota</taxon>
        <taxon>Metazoa</taxon>
        <taxon>Chordata</taxon>
        <taxon>Craniata</taxon>
        <taxon>Vertebrata</taxon>
        <taxon>Euteleostomi</taxon>
        <taxon>Actinopterygii</taxon>
        <taxon>Neopterygii</taxon>
        <taxon>Teleostei</taxon>
        <taxon>Ostariophysi</taxon>
        <taxon>Siluriformes</taxon>
        <taxon>Clariidae</taxon>
        <taxon>Clarias</taxon>
    </lineage>
</organism>
<proteinExistence type="predicted"/>
<accession>A0A8J4UVM0</accession>